<dbReference type="AlphaFoldDB" id="W9QNQ2"/>
<accession>W9QNQ2</accession>
<gene>
    <name evidence="2" type="ORF">L484_026472</name>
</gene>
<evidence type="ECO:0000256" key="1">
    <source>
        <dbReference type="SAM" id="MobiDB-lite"/>
    </source>
</evidence>
<dbReference type="OrthoDB" id="498970at2759"/>
<feature type="region of interest" description="Disordered" evidence="1">
    <location>
        <begin position="1"/>
        <end position="27"/>
    </location>
</feature>
<feature type="region of interest" description="Disordered" evidence="1">
    <location>
        <begin position="192"/>
        <end position="236"/>
    </location>
</feature>
<dbReference type="KEGG" id="mnt:21409129"/>
<dbReference type="PANTHER" id="PTHR36335:SF1">
    <property type="entry name" value="CHAPERONE DNAJ-DOMAIN SUPERFAMILY PROTEIN"/>
    <property type="match status" value="1"/>
</dbReference>
<feature type="compositionally biased region" description="Polar residues" evidence="1">
    <location>
        <begin position="203"/>
        <end position="212"/>
    </location>
</feature>
<dbReference type="Gene3D" id="1.10.287.110">
    <property type="entry name" value="DnaJ domain"/>
    <property type="match status" value="1"/>
</dbReference>
<dbReference type="CDD" id="cd06257">
    <property type="entry name" value="DnaJ"/>
    <property type="match status" value="1"/>
</dbReference>
<keyword evidence="3" id="KW-1185">Reference proteome</keyword>
<dbReference type="InterPro" id="IPR001623">
    <property type="entry name" value="DnaJ_domain"/>
</dbReference>
<evidence type="ECO:0000313" key="2">
    <source>
        <dbReference type="EMBL" id="EXB44890.1"/>
    </source>
</evidence>
<dbReference type="STRING" id="981085.W9QNQ2"/>
<evidence type="ECO:0000313" key="3">
    <source>
        <dbReference type="Proteomes" id="UP000030645"/>
    </source>
</evidence>
<dbReference type="eggNOG" id="ENOG502QZR2">
    <property type="taxonomic scope" value="Eukaryota"/>
</dbReference>
<feature type="compositionally biased region" description="Basic residues" evidence="1">
    <location>
        <begin position="1"/>
        <end position="21"/>
    </location>
</feature>
<protein>
    <recommendedName>
        <fullName evidence="4">J domain-containing protein</fullName>
    </recommendedName>
</protein>
<dbReference type="SUPFAM" id="SSF46565">
    <property type="entry name" value="Chaperone J-domain"/>
    <property type="match status" value="1"/>
</dbReference>
<sequence length="691" mass="77134">MRGKGVLREHSHRRSSSKKKTLNAGKVKGRPENVEFIVLDDDSDITVNPVESSKQQFESYNVPREDKKLSFEGVITIDDDEDTDVDLGICVDGDGDLVSDASSSKSECPAFRTVRNSMNSDIDECRIIWEKASAFQFSKCKQTYCTKAPGRNCYGLDPASDNGSTDSDCSDCELVEDSFILRQQWQRASLRRKHDLNHHSGAEDQTSASGSNGDVHANADEENGREEQVPVCSSSSNAAYQKENVSEFFASDGGYAETTSFKPASDGSFMDYHKGERESFPSWKPVSVQETESFHGNADFHPEGCTVAGDPRCGCNCQSNKNVFAGISGYGNEAEPSPQESFQPRGGFVAEDPNCFYNGKTYKNVRDDIPGFCNVKEPCAQGSPVMWFEQEAGGKQYMHPKITSKGKEKIDPGQSFVSNSRLFDEVPVDNGVSLPDDKFGDGPEEFIFCRTSVEGNLEGCSGKASYQDRASADSNEASLRKTASNQTNFDCADSSILEAKEPNDKSGLLDPQAGNGTLSVEGNLINEREKLKDTDEYKRAIDEEWAARQRELQIQSEEAQRLRKRRKAETMRLCDIERRQKQRIEEVRETQKKDEENINLKEKLRGEIRQEISRLEITCIDMASLLRGLGIQVAGGFCPMSHDVHAAYKRALLKFHPDRASKTDIRQQVEAEEKFKLISRMKEKFLSTSCY</sequence>
<dbReference type="InterPro" id="IPR036869">
    <property type="entry name" value="J_dom_sf"/>
</dbReference>
<evidence type="ECO:0008006" key="4">
    <source>
        <dbReference type="Google" id="ProtNLM"/>
    </source>
</evidence>
<dbReference type="EMBL" id="KE343883">
    <property type="protein sequence ID" value="EXB44890.1"/>
    <property type="molecule type" value="Genomic_DNA"/>
</dbReference>
<dbReference type="PANTHER" id="PTHR36335">
    <property type="entry name" value="CHAPERONE DNAJ-DOMAIN SUPERFAMILY PROTEIN"/>
    <property type="match status" value="1"/>
</dbReference>
<name>W9QNQ2_9ROSA</name>
<dbReference type="Proteomes" id="UP000030645">
    <property type="component" value="Unassembled WGS sequence"/>
</dbReference>
<organism evidence="2 3">
    <name type="scientific">Morus notabilis</name>
    <dbReference type="NCBI Taxonomy" id="981085"/>
    <lineage>
        <taxon>Eukaryota</taxon>
        <taxon>Viridiplantae</taxon>
        <taxon>Streptophyta</taxon>
        <taxon>Embryophyta</taxon>
        <taxon>Tracheophyta</taxon>
        <taxon>Spermatophyta</taxon>
        <taxon>Magnoliopsida</taxon>
        <taxon>eudicotyledons</taxon>
        <taxon>Gunneridae</taxon>
        <taxon>Pentapetalae</taxon>
        <taxon>rosids</taxon>
        <taxon>fabids</taxon>
        <taxon>Rosales</taxon>
        <taxon>Moraceae</taxon>
        <taxon>Moreae</taxon>
        <taxon>Morus</taxon>
    </lineage>
</organism>
<feature type="region of interest" description="Disordered" evidence="1">
    <location>
        <begin position="502"/>
        <end position="521"/>
    </location>
</feature>
<reference evidence="3" key="1">
    <citation type="submission" date="2013-01" db="EMBL/GenBank/DDBJ databases">
        <title>Draft Genome Sequence of a Mulberry Tree, Morus notabilis C.K. Schneid.</title>
        <authorList>
            <person name="He N."/>
            <person name="Zhao S."/>
        </authorList>
    </citation>
    <scope>NUCLEOTIDE SEQUENCE</scope>
</reference>
<proteinExistence type="predicted"/>